<dbReference type="Pfam" id="PF13837">
    <property type="entry name" value="Myb_DNA-bind_4"/>
    <property type="match status" value="1"/>
</dbReference>
<feature type="domain" description="Myb/SANT-like DNA-binding" evidence="8">
    <location>
        <begin position="29"/>
        <end position="115"/>
    </location>
</feature>
<keyword evidence="3" id="KW-0175">Coiled coil</keyword>
<evidence type="ECO:0000256" key="6">
    <source>
        <dbReference type="ARBA" id="ARBA00023242"/>
    </source>
</evidence>
<feature type="compositionally biased region" description="Gly residues" evidence="7">
    <location>
        <begin position="175"/>
        <end position="185"/>
    </location>
</feature>
<dbReference type="PANTHER" id="PTHR31307:SF40">
    <property type="entry name" value="TRIHELIX TRANSCRIPTION FACTOR ENAP1-RELATED"/>
    <property type="match status" value="1"/>
</dbReference>
<name>A0AAP0KXZ6_9MAGN</name>
<sequence length="218" mass="23015">MEDQGAQITTTPSGPTRQTNHNSSGGREDCWSEGATSALIEAWGDRYLQLSRGNLRQKDWKEVADAVNSRRDGVKPPRTDVQCKNRVDTLKKKYKAEKAKPIPSKWPFYSRLDHLVGTAAAAATAAAAKKAPQKAPAPSAPAVTKFTVKNMNLGFGRNSPSPVVAAMMEGGGYSGGGGGGGGGGSSTKRSRSSGSWGMAGERCLMGMGRGSGNWRGRW</sequence>
<dbReference type="InterPro" id="IPR044822">
    <property type="entry name" value="Myb_DNA-bind_4"/>
</dbReference>
<evidence type="ECO:0000256" key="7">
    <source>
        <dbReference type="SAM" id="MobiDB-lite"/>
    </source>
</evidence>
<organism evidence="9 10">
    <name type="scientific">Stephania cephalantha</name>
    <dbReference type="NCBI Taxonomy" id="152367"/>
    <lineage>
        <taxon>Eukaryota</taxon>
        <taxon>Viridiplantae</taxon>
        <taxon>Streptophyta</taxon>
        <taxon>Embryophyta</taxon>
        <taxon>Tracheophyta</taxon>
        <taxon>Spermatophyta</taxon>
        <taxon>Magnoliopsida</taxon>
        <taxon>Ranunculales</taxon>
        <taxon>Menispermaceae</taxon>
        <taxon>Menispermoideae</taxon>
        <taxon>Cissampelideae</taxon>
        <taxon>Stephania</taxon>
    </lineage>
</organism>
<evidence type="ECO:0000256" key="3">
    <source>
        <dbReference type="ARBA" id="ARBA00023054"/>
    </source>
</evidence>
<feature type="region of interest" description="Disordered" evidence="7">
    <location>
        <begin position="1"/>
        <end position="31"/>
    </location>
</feature>
<dbReference type="GO" id="GO:0005634">
    <property type="term" value="C:nucleus"/>
    <property type="evidence" value="ECO:0007669"/>
    <property type="project" value="UniProtKB-SubCell"/>
</dbReference>
<dbReference type="Proteomes" id="UP001419268">
    <property type="component" value="Unassembled WGS sequence"/>
</dbReference>
<accession>A0AAP0KXZ6</accession>
<comment type="subcellular location">
    <subcellularLocation>
        <location evidence="1">Nucleus</location>
    </subcellularLocation>
</comment>
<keyword evidence="2" id="KW-0805">Transcription regulation</keyword>
<evidence type="ECO:0000256" key="4">
    <source>
        <dbReference type="ARBA" id="ARBA00023125"/>
    </source>
</evidence>
<evidence type="ECO:0000313" key="10">
    <source>
        <dbReference type="Proteomes" id="UP001419268"/>
    </source>
</evidence>
<gene>
    <name evidence="9" type="ORF">Scep_005723</name>
</gene>
<dbReference type="PANTHER" id="PTHR31307">
    <property type="entry name" value="TRIHELIX TRANSCRIPTION FACTOR ASIL2"/>
    <property type="match status" value="1"/>
</dbReference>
<keyword evidence="4" id="KW-0238">DNA-binding</keyword>
<keyword evidence="6" id="KW-0539">Nucleus</keyword>
<dbReference type="GO" id="GO:0000976">
    <property type="term" value="F:transcription cis-regulatory region binding"/>
    <property type="evidence" value="ECO:0007669"/>
    <property type="project" value="TreeGrafter"/>
</dbReference>
<protein>
    <recommendedName>
        <fullName evidence="8">Myb/SANT-like DNA-binding domain-containing protein</fullName>
    </recommendedName>
</protein>
<proteinExistence type="predicted"/>
<dbReference type="Gene3D" id="1.10.10.60">
    <property type="entry name" value="Homeodomain-like"/>
    <property type="match status" value="1"/>
</dbReference>
<dbReference type="InterPro" id="IPR044823">
    <property type="entry name" value="ASIL1/2-like"/>
</dbReference>
<feature type="region of interest" description="Disordered" evidence="7">
    <location>
        <begin position="175"/>
        <end position="202"/>
    </location>
</feature>
<dbReference type="AlphaFoldDB" id="A0AAP0KXZ6"/>
<dbReference type="EMBL" id="JBBNAG010000002">
    <property type="protein sequence ID" value="KAK9159149.1"/>
    <property type="molecule type" value="Genomic_DNA"/>
</dbReference>
<dbReference type="FunFam" id="1.10.10.60:FF:000104">
    <property type="entry name" value="trihelix transcription factor ASIL2"/>
    <property type="match status" value="1"/>
</dbReference>
<reference evidence="9 10" key="1">
    <citation type="submission" date="2024-01" db="EMBL/GenBank/DDBJ databases">
        <title>Genome assemblies of Stephania.</title>
        <authorList>
            <person name="Yang L."/>
        </authorList>
    </citation>
    <scope>NUCLEOTIDE SEQUENCE [LARGE SCALE GENOMIC DNA]</scope>
    <source>
        <strain evidence="9">JXDWG</strain>
        <tissue evidence="9">Leaf</tissue>
    </source>
</reference>
<evidence type="ECO:0000256" key="2">
    <source>
        <dbReference type="ARBA" id="ARBA00023015"/>
    </source>
</evidence>
<keyword evidence="5" id="KW-0804">Transcription</keyword>
<evidence type="ECO:0000256" key="5">
    <source>
        <dbReference type="ARBA" id="ARBA00023163"/>
    </source>
</evidence>
<evidence type="ECO:0000259" key="8">
    <source>
        <dbReference type="Pfam" id="PF13837"/>
    </source>
</evidence>
<evidence type="ECO:0000256" key="1">
    <source>
        <dbReference type="ARBA" id="ARBA00004123"/>
    </source>
</evidence>
<evidence type="ECO:0000313" key="9">
    <source>
        <dbReference type="EMBL" id="KAK9159149.1"/>
    </source>
</evidence>
<feature type="compositionally biased region" description="Polar residues" evidence="7">
    <location>
        <begin position="1"/>
        <end position="25"/>
    </location>
</feature>
<comment type="caution">
    <text evidence="9">The sequence shown here is derived from an EMBL/GenBank/DDBJ whole genome shotgun (WGS) entry which is preliminary data.</text>
</comment>
<keyword evidence="10" id="KW-1185">Reference proteome</keyword>